<dbReference type="InParanoid" id="A0A0D0CYS7"/>
<proteinExistence type="predicted"/>
<reference evidence="2" key="2">
    <citation type="submission" date="2015-01" db="EMBL/GenBank/DDBJ databases">
        <title>Evolutionary Origins and Diversification of the Mycorrhizal Mutualists.</title>
        <authorList>
            <consortium name="DOE Joint Genome Institute"/>
            <consortium name="Mycorrhizal Genomics Consortium"/>
            <person name="Kohler A."/>
            <person name="Kuo A."/>
            <person name="Nagy L.G."/>
            <person name="Floudas D."/>
            <person name="Copeland A."/>
            <person name="Barry K.W."/>
            <person name="Cichocki N."/>
            <person name="Veneault-Fourrey C."/>
            <person name="LaButti K."/>
            <person name="Lindquist E.A."/>
            <person name="Lipzen A."/>
            <person name="Lundell T."/>
            <person name="Morin E."/>
            <person name="Murat C."/>
            <person name="Riley R."/>
            <person name="Ohm R."/>
            <person name="Sun H."/>
            <person name="Tunlid A."/>
            <person name="Henrissat B."/>
            <person name="Grigoriev I.V."/>
            <person name="Hibbett D.S."/>
            <person name="Martin F."/>
        </authorList>
    </citation>
    <scope>NUCLEOTIDE SEQUENCE [LARGE SCALE GENOMIC DNA]</scope>
    <source>
        <strain evidence="2">Ve08.2h10</strain>
    </source>
</reference>
<name>A0A0D0CYS7_9AGAM</name>
<accession>A0A0D0CYS7</accession>
<evidence type="ECO:0000313" key="1">
    <source>
        <dbReference type="EMBL" id="KIK72629.1"/>
    </source>
</evidence>
<evidence type="ECO:0000313" key="2">
    <source>
        <dbReference type="Proteomes" id="UP000054538"/>
    </source>
</evidence>
<dbReference type="AlphaFoldDB" id="A0A0D0CYS7"/>
<sequence length="99" mass="11127">MGREYHPTYSASAGGPSHFKIYYTWPTPAPHHTFPLLCAWAEDVTLHPIIHPPYCAHGPRVSPYVQCGWAEPLQKLLHSADTYLPPLTEGSENRRAQCC</sequence>
<protein>
    <submittedName>
        <fullName evidence="1">Uncharacterized protein</fullName>
    </submittedName>
</protein>
<gene>
    <name evidence="1" type="ORF">PAXRUDRAFT_836407</name>
</gene>
<keyword evidence="2" id="KW-1185">Reference proteome</keyword>
<dbReference type="HOGENOM" id="CLU_2460815_0_0_1"/>
<organism evidence="1 2">
    <name type="scientific">Paxillus rubicundulus Ve08.2h10</name>
    <dbReference type="NCBI Taxonomy" id="930991"/>
    <lineage>
        <taxon>Eukaryota</taxon>
        <taxon>Fungi</taxon>
        <taxon>Dikarya</taxon>
        <taxon>Basidiomycota</taxon>
        <taxon>Agaricomycotina</taxon>
        <taxon>Agaricomycetes</taxon>
        <taxon>Agaricomycetidae</taxon>
        <taxon>Boletales</taxon>
        <taxon>Paxilineae</taxon>
        <taxon>Paxillaceae</taxon>
        <taxon>Paxillus</taxon>
    </lineage>
</organism>
<reference evidence="1 2" key="1">
    <citation type="submission" date="2014-04" db="EMBL/GenBank/DDBJ databases">
        <authorList>
            <consortium name="DOE Joint Genome Institute"/>
            <person name="Kuo A."/>
            <person name="Kohler A."/>
            <person name="Jargeat P."/>
            <person name="Nagy L.G."/>
            <person name="Floudas D."/>
            <person name="Copeland A."/>
            <person name="Barry K.W."/>
            <person name="Cichocki N."/>
            <person name="Veneault-Fourrey C."/>
            <person name="LaButti K."/>
            <person name="Lindquist E.A."/>
            <person name="Lipzen A."/>
            <person name="Lundell T."/>
            <person name="Morin E."/>
            <person name="Murat C."/>
            <person name="Sun H."/>
            <person name="Tunlid A."/>
            <person name="Henrissat B."/>
            <person name="Grigoriev I.V."/>
            <person name="Hibbett D.S."/>
            <person name="Martin F."/>
            <person name="Nordberg H.P."/>
            <person name="Cantor M.N."/>
            <person name="Hua S.X."/>
        </authorList>
    </citation>
    <scope>NUCLEOTIDE SEQUENCE [LARGE SCALE GENOMIC DNA]</scope>
    <source>
        <strain evidence="1 2">Ve08.2h10</strain>
    </source>
</reference>
<dbReference type="Proteomes" id="UP000054538">
    <property type="component" value="Unassembled WGS sequence"/>
</dbReference>
<dbReference type="EMBL" id="KN830615">
    <property type="protein sequence ID" value="KIK72629.1"/>
    <property type="molecule type" value="Genomic_DNA"/>
</dbReference>